<evidence type="ECO:0000313" key="1">
    <source>
        <dbReference type="EMBL" id="MBB5034059.1"/>
    </source>
</evidence>
<keyword evidence="2" id="KW-1185">Reference proteome</keyword>
<protein>
    <submittedName>
        <fullName evidence="1">Uncharacterized protein</fullName>
    </submittedName>
</protein>
<dbReference type="EMBL" id="JACHIG010000008">
    <property type="protein sequence ID" value="MBB5034059.1"/>
    <property type="molecule type" value="Genomic_DNA"/>
</dbReference>
<sequence>MGAVVHESRSPSFPDAWEHQFPLTEIGGTGVPASVISCIGKEQASAATAFTKRLAALKSPAVREFADLFKGMLPCSVMVQGMKCWLVMKRADDQHSPTQFGNVIMVPALTQSLEWPPEVAGDFAHASYMLEFLEQFGGLTVQVPPSGCCMSCNDRPFVMREKVFPGLGEWDGSLAFFYPGNGDVMLARPDGSAGVWQHEFSADYDQNNGSSRFSSILSSMQTLLPRVPEPRSLPPDCVAILENNILIQIRDEIKALMVQA</sequence>
<accession>A0A7W7YDF5</accession>
<reference evidence="1 2" key="1">
    <citation type="submission" date="2020-08" db="EMBL/GenBank/DDBJ databases">
        <title>Genomic Encyclopedia of Type Strains, Phase IV (KMG-IV): sequencing the most valuable type-strain genomes for metagenomic binning, comparative biology and taxonomic classification.</title>
        <authorList>
            <person name="Goeker M."/>
        </authorList>
    </citation>
    <scope>NUCLEOTIDE SEQUENCE [LARGE SCALE GENOMIC DNA]</scope>
    <source>
        <strain evidence="1 2">DSM 12252</strain>
    </source>
</reference>
<comment type="caution">
    <text evidence="1">The sequence shown here is derived from an EMBL/GenBank/DDBJ whole genome shotgun (WGS) entry which is preliminary data.</text>
</comment>
<dbReference type="RefSeq" id="WP_184341490.1">
    <property type="nucleotide sequence ID" value="NZ_JACHIG010000008.1"/>
</dbReference>
<gene>
    <name evidence="1" type="ORF">HNQ65_003650</name>
</gene>
<proteinExistence type="predicted"/>
<evidence type="ECO:0000313" key="2">
    <source>
        <dbReference type="Proteomes" id="UP000590740"/>
    </source>
</evidence>
<dbReference type="Proteomes" id="UP000590740">
    <property type="component" value="Unassembled WGS sequence"/>
</dbReference>
<organism evidence="1 2">
    <name type="scientific">Prosthecobacter vanneervenii</name>
    <dbReference type="NCBI Taxonomy" id="48466"/>
    <lineage>
        <taxon>Bacteria</taxon>
        <taxon>Pseudomonadati</taxon>
        <taxon>Verrucomicrobiota</taxon>
        <taxon>Verrucomicrobiia</taxon>
        <taxon>Verrucomicrobiales</taxon>
        <taxon>Verrucomicrobiaceae</taxon>
        <taxon>Prosthecobacter</taxon>
    </lineage>
</organism>
<dbReference type="AlphaFoldDB" id="A0A7W7YDF5"/>
<name>A0A7W7YDF5_9BACT</name>